<dbReference type="AlphaFoldDB" id="C1FYJ2"/>
<evidence type="ECO:0000256" key="1">
    <source>
        <dbReference type="SAM" id="MobiDB-lite"/>
    </source>
</evidence>
<dbReference type="HOGENOM" id="CLU_2171798_0_0_1"/>
<proteinExistence type="predicted"/>
<keyword evidence="2" id="KW-1133">Transmembrane helix</keyword>
<organism evidence="3 4">
    <name type="scientific">Paracoccidioides brasiliensis (strain Pb18)</name>
    <dbReference type="NCBI Taxonomy" id="502780"/>
    <lineage>
        <taxon>Eukaryota</taxon>
        <taxon>Fungi</taxon>
        <taxon>Dikarya</taxon>
        <taxon>Ascomycota</taxon>
        <taxon>Pezizomycotina</taxon>
        <taxon>Eurotiomycetes</taxon>
        <taxon>Eurotiomycetidae</taxon>
        <taxon>Onygenales</taxon>
        <taxon>Ajellomycetaceae</taxon>
        <taxon>Paracoccidioides</taxon>
    </lineage>
</organism>
<feature type="transmembrane region" description="Helical" evidence="2">
    <location>
        <begin position="52"/>
        <end position="71"/>
    </location>
</feature>
<accession>C1FYJ2</accession>
<reference evidence="3 4" key="1">
    <citation type="journal article" date="2011" name="PLoS Genet.">
        <title>Comparative genomic analysis of human fungal pathogens causing paracoccidioidomycosis.</title>
        <authorList>
            <person name="Desjardins C.A."/>
            <person name="Champion M.D."/>
            <person name="Holder J.W."/>
            <person name="Muszewska A."/>
            <person name="Goldberg J."/>
            <person name="Bailao A.M."/>
            <person name="Brigido M.M."/>
            <person name="Ferreira M.E."/>
            <person name="Garcia A.M."/>
            <person name="Grynberg M."/>
            <person name="Gujja S."/>
            <person name="Heiman D.I."/>
            <person name="Henn M.R."/>
            <person name="Kodira C.D."/>
            <person name="Leon-Narvaez H."/>
            <person name="Longo L.V."/>
            <person name="Ma L.J."/>
            <person name="Malavazi I."/>
            <person name="Matsuo A.L."/>
            <person name="Morais F.V."/>
            <person name="Pereira M."/>
            <person name="Rodriguez-Brito S."/>
            <person name="Sakthikumar S."/>
            <person name="Salem-Izacc S.M."/>
            <person name="Sykes S.M."/>
            <person name="Teixeira M.M."/>
            <person name="Vallejo M.C."/>
            <person name="Walter M.E."/>
            <person name="Yandava C."/>
            <person name="Young S."/>
            <person name="Zeng Q."/>
            <person name="Zucker J."/>
            <person name="Felipe M.S."/>
            <person name="Goldman G.H."/>
            <person name="Haas B.J."/>
            <person name="McEwen J.G."/>
            <person name="Nino-Vega G."/>
            <person name="Puccia R."/>
            <person name="San-Blas G."/>
            <person name="Soares C.M."/>
            <person name="Birren B.W."/>
            <person name="Cuomo C.A."/>
        </authorList>
    </citation>
    <scope>NUCLEOTIDE SEQUENCE [LARGE SCALE GENOMIC DNA]</scope>
    <source>
        <strain evidence="3 4">Pb18</strain>
    </source>
</reference>
<dbReference type="InParanoid" id="C1FYJ2"/>
<keyword evidence="2" id="KW-0812">Transmembrane</keyword>
<name>C1FYJ2_PARBD</name>
<keyword evidence="4" id="KW-1185">Reference proteome</keyword>
<dbReference type="VEuPathDB" id="FungiDB:PADG_00868"/>
<gene>
    <name evidence="3" type="ORF">PADG_00868</name>
</gene>
<evidence type="ECO:0000313" key="3">
    <source>
        <dbReference type="EMBL" id="EEH44579.2"/>
    </source>
</evidence>
<dbReference type="GeneID" id="22580640"/>
<keyword evidence="2" id="KW-0472">Membrane</keyword>
<dbReference type="EMBL" id="KN275957">
    <property type="protein sequence ID" value="EEH44579.2"/>
    <property type="molecule type" value="Genomic_DNA"/>
</dbReference>
<dbReference type="KEGG" id="pbn:PADG_00868"/>
<dbReference type="RefSeq" id="XP_010756016.1">
    <property type="nucleotide sequence ID" value="XM_010757714.1"/>
</dbReference>
<protein>
    <submittedName>
        <fullName evidence="3">Uncharacterized protein</fullName>
    </submittedName>
</protein>
<feature type="region of interest" description="Disordered" evidence="1">
    <location>
        <begin position="1"/>
        <end position="27"/>
    </location>
</feature>
<evidence type="ECO:0000256" key="2">
    <source>
        <dbReference type="SAM" id="Phobius"/>
    </source>
</evidence>
<dbReference type="Proteomes" id="UP000001628">
    <property type="component" value="Unassembled WGS sequence"/>
</dbReference>
<evidence type="ECO:0000313" key="4">
    <source>
        <dbReference type="Proteomes" id="UP000001628"/>
    </source>
</evidence>
<sequence>MRLDISESGRPSAQAGPSQAGRANLAENQGTLQATASLRIEDLAYESQHAEVQLAIAAFASVLSAYGTITFRANSFTRYRGTIRSSAKIRTNLESWRARWFDGRSVDNSR</sequence>